<evidence type="ECO:0000313" key="2">
    <source>
        <dbReference type="Proteomes" id="UP000503003"/>
    </source>
</evidence>
<accession>A0A6G7CH91</accession>
<dbReference type="Proteomes" id="UP000503003">
    <property type="component" value="Chromosome 1"/>
</dbReference>
<proteinExistence type="predicted"/>
<dbReference type="RefSeq" id="WP_165311055.1">
    <property type="nucleotide sequence ID" value="NZ_CP049331.1"/>
</dbReference>
<organism evidence="1 2">
    <name type="scientific">Vibrio ziniensis</name>
    <dbReference type="NCBI Taxonomy" id="2711221"/>
    <lineage>
        <taxon>Bacteria</taxon>
        <taxon>Pseudomonadati</taxon>
        <taxon>Pseudomonadota</taxon>
        <taxon>Gammaproteobacteria</taxon>
        <taxon>Vibrionales</taxon>
        <taxon>Vibrionaceae</taxon>
        <taxon>Vibrio</taxon>
    </lineage>
</organism>
<protein>
    <submittedName>
        <fullName evidence="1">DUF2163 domain-containing protein</fullName>
    </submittedName>
</protein>
<dbReference type="EMBL" id="CP049331">
    <property type="protein sequence ID" value="QIH41459.1"/>
    <property type="molecule type" value="Genomic_DNA"/>
</dbReference>
<dbReference type="AlphaFoldDB" id="A0A6G7CH91"/>
<name>A0A6G7CH91_9VIBR</name>
<dbReference type="KEGG" id="vzi:G5S32_05375"/>
<keyword evidence="2" id="KW-1185">Reference proteome</keyword>
<reference evidence="1 2" key="1">
    <citation type="submission" date="2020-02" db="EMBL/GenBank/DDBJ databases">
        <title>A complete genome of a marine bacterium Vibrio sp. ZWAL4003 isolated from the mangrove sediment with the ability to degrade polysaccharides.</title>
        <authorList>
            <person name="Wu J."/>
            <person name="Qu W."/>
            <person name="Zeng R."/>
        </authorList>
    </citation>
    <scope>NUCLEOTIDE SEQUENCE [LARGE SCALE GENOMIC DNA]</scope>
    <source>
        <strain evidence="1 2">ZWAL4003</strain>
    </source>
</reference>
<gene>
    <name evidence="1" type="ORF">G5S32_05375</name>
</gene>
<sequence>MKVFPSEVLIMLQSRLISYSYLLRFELETVFAFTSAGHDIEHDGITYQADGTFQGLDSLSRHAEMRVAEVKFGFSMANQAVMSVILGSNVMKRRITIERAYLNRETGEVMFVEQVWSGTVVGKSDDDGNSQIQLTAASRWSQFERTNTWRTTPHSHKKRYSDDECFKYAAKASETIYWAGTAGG</sequence>
<evidence type="ECO:0000313" key="1">
    <source>
        <dbReference type="EMBL" id="QIH41459.1"/>
    </source>
</evidence>